<dbReference type="PROSITE" id="PS50893">
    <property type="entry name" value="ABC_TRANSPORTER_2"/>
    <property type="match status" value="1"/>
</dbReference>
<protein>
    <submittedName>
        <fullName evidence="13">ABC transporter domain-containing protein</fullName>
    </submittedName>
</protein>
<feature type="transmembrane region" description="Helical" evidence="10">
    <location>
        <begin position="489"/>
        <end position="517"/>
    </location>
</feature>
<organism evidence="12 13">
    <name type="scientific">Panagrolaimus superbus</name>
    <dbReference type="NCBI Taxonomy" id="310955"/>
    <lineage>
        <taxon>Eukaryota</taxon>
        <taxon>Metazoa</taxon>
        <taxon>Ecdysozoa</taxon>
        <taxon>Nematoda</taxon>
        <taxon>Chromadorea</taxon>
        <taxon>Rhabditida</taxon>
        <taxon>Tylenchina</taxon>
        <taxon>Panagrolaimomorpha</taxon>
        <taxon>Panagrolaimoidea</taxon>
        <taxon>Panagrolaimidae</taxon>
        <taxon>Panagrolaimus</taxon>
    </lineage>
</organism>
<dbReference type="InterPro" id="IPR013525">
    <property type="entry name" value="ABC2_TM"/>
</dbReference>
<dbReference type="InterPro" id="IPR017871">
    <property type="entry name" value="ABC_transporter-like_CS"/>
</dbReference>
<feature type="domain" description="ABC transporter" evidence="11">
    <location>
        <begin position="754"/>
        <end position="984"/>
    </location>
</feature>
<keyword evidence="6" id="KW-0547">Nucleotide-binding</keyword>
<keyword evidence="5" id="KW-0677">Repeat</keyword>
<dbReference type="FunFam" id="3.40.50.300:FF:002832">
    <property type="entry name" value="ABC Transporter family"/>
    <property type="match status" value="1"/>
</dbReference>
<feature type="transmembrane region" description="Helical" evidence="10">
    <location>
        <begin position="569"/>
        <end position="592"/>
    </location>
</feature>
<evidence type="ECO:0000256" key="8">
    <source>
        <dbReference type="ARBA" id="ARBA00022989"/>
    </source>
</evidence>
<dbReference type="CDD" id="cd03263">
    <property type="entry name" value="ABC_subfamily_A"/>
    <property type="match status" value="1"/>
</dbReference>
<reference evidence="13" key="1">
    <citation type="submission" date="2022-11" db="UniProtKB">
        <authorList>
            <consortium name="WormBaseParasite"/>
        </authorList>
    </citation>
    <scope>IDENTIFICATION</scope>
</reference>
<evidence type="ECO:0000259" key="11">
    <source>
        <dbReference type="PROSITE" id="PS50893"/>
    </source>
</evidence>
<proteinExistence type="inferred from homology"/>
<keyword evidence="8 10" id="KW-1133">Transmembrane helix</keyword>
<keyword evidence="3" id="KW-0813">Transport</keyword>
<keyword evidence="12" id="KW-1185">Reference proteome</keyword>
<evidence type="ECO:0000313" key="12">
    <source>
        <dbReference type="Proteomes" id="UP000887577"/>
    </source>
</evidence>
<dbReference type="GO" id="GO:0005524">
    <property type="term" value="F:ATP binding"/>
    <property type="evidence" value="ECO:0007669"/>
    <property type="project" value="UniProtKB-KW"/>
</dbReference>
<evidence type="ECO:0000256" key="3">
    <source>
        <dbReference type="ARBA" id="ARBA00022448"/>
    </source>
</evidence>
<dbReference type="Gene3D" id="3.40.50.300">
    <property type="entry name" value="P-loop containing nucleotide triphosphate hydrolases"/>
    <property type="match status" value="1"/>
</dbReference>
<keyword evidence="7" id="KW-0067">ATP-binding</keyword>
<keyword evidence="4 10" id="KW-0812">Transmembrane</keyword>
<dbReference type="GO" id="GO:0140359">
    <property type="term" value="F:ABC-type transporter activity"/>
    <property type="evidence" value="ECO:0007669"/>
    <property type="project" value="InterPro"/>
</dbReference>
<sequence length="1481" mass="167241">MINQLQTDLGLSKIQAEKFKNISVTPKFFGNAFYTYQKLKNDKSTSFLELLLEDKEIDLFCNETLVKESFVSVNNEVKEVGLCNISYSSFLPLLISDNGNFNRYKIIPEIATIILSQAAAAAPNSNNNQQKMSNSKINELIASLNETIGKFPPFDFGPFFGDNEHLLDAIFCGNFLSSLQHSTGQPQIQLNTLLDNFQKKVQEFVMKLTPGQSHSAGGINKCGDMIVQKNKACDILNFLSVGNTAGIKTMFNGHILVSPDVPITRELVRRLNQPLLKLNYFRDLIADFVQASTGLQDEISKSDLQKAAKVLTWLLPSTGFNRTAGISNILQHLFQNSSDPKSLLIMAKHFSNQFLNVSNCFRMDRFRFMKNEKELEKQAMCLSNYDMYFSGIVFPDNITNNATDELSPYTEYKIRHNHDLIDGTDYLIDRPNRYISRDSPFRDLKYLTFGFSFLQEATEKALVSMFTNETISEGIYAQQEPYPCVQQDWFNVTVFLSLFLILSWMIPSALLVKNIVWEKEVRLKEMMRIMGLGDMIHFLVWATQDFIFNLIAILIICVMFKFGNLLPSIDFSLILIFLILFALACIAQCILLSTFFTRANIATASTALLFFLFFVPYQLSVKARSPTFTLITLILPQTGVGYGMTMIALAESSGMATWDGIYNIELDAYHVNLPKIMIAFIIDILIYTILAWYISAVFPGTYGVPQPWNFFIKKSYWYNTYHDNINDEGADKEPTPKSLENDNFEEEPDLPLAVDIVEMDKVYGNHTKALDNLSVRFYESQITAFLGHNGAGKSTTISILSGLFTPSRGTAYVYGKDIRKEMPAIRDNLGVCPQHNILFDAMTVEEQLRFYGSLKGLIGAKLDSEVEEMLVDTGLKFKRSALSTALSGGMKRKLCIGIALIGGSRLVILDEPTAGIDAHARRSVWSLLLKHKRNRTMILSTHHMDEADVLADRIAIIAEGQLKTAGSGLFLKRRFGNGYQLTLARPQIRAEDPSATYLPNSSGISSDHSEIAEFIKINSSNHGILIGDVGTEITFNLPLNMEPEKMEQLFDQLDKEKINLGIESYGISAPSLQQIFVKIAPAHDLKLKKQPGRSVWSSIQGIIAKLRRRTAQVGNEIDGNATTAEAAEGIQLVNDGNERDQNHPQVLYIEGSSLSVQHAYALFAKRWQNSKRTLLQLFCLLICPILLLLFAEMYAKLQKRLGSLSYDVWEQPLYLTPVIYGNYTEVYFGIWNRNHSSLQYLESMMENPGIGDRCMKNISLFNETDVRCIDGYAQGKLNIQKDDPHKISYNVPQKCGCTPNSGWNCTDGDYPLQSLQTFTLNTTDRIWDLTYRNISQFRLVTFKNTTGHREVILGGFTFGHENIQSMTVFEERDTVLGLETIVASLKNASILWNLNWKNATDGINWTTNYDPFLPPKMTPKSFIEQILPSLDTEENSKIWFNNKAWAALPINTNSYHNAILRALRPQSYLPEEIGIMTIVSF</sequence>
<accession>A0A914XWP6</accession>
<evidence type="ECO:0000256" key="7">
    <source>
        <dbReference type="ARBA" id="ARBA00022840"/>
    </source>
</evidence>
<dbReference type="GO" id="GO:0016887">
    <property type="term" value="F:ATP hydrolysis activity"/>
    <property type="evidence" value="ECO:0007669"/>
    <property type="project" value="InterPro"/>
</dbReference>
<dbReference type="WBParaSite" id="PSU_v2.g1237.t1">
    <property type="protein sequence ID" value="PSU_v2.g1237.t1"/>
    <property type="gene ID" value="PSU_v2.g1237"/>
</dbReference>
<dbReference type="PANTHER" id="PTHR19229">
    <property type="entry name" value="ATP-BINDING CASSETTE TRANSPORTER SUBFAMILY A ABCA"/>
    <property type="match status" value="1"/>
</dbReference>
<dbReference type="GO" id="GO:0005319">
    <property type="term" value="F:lipid transporter activity"/>
    <property type="evidence" value="ECO:0007669"/>
    <property type="project" value="TreeGrafter"/>
</dbReference>
<name>A0A914XWP6_9BILA</name>
<comment type="similarity">
    <text evidence="2">Belongs to the ABC transporter superfamily. ABCA family.</text>
</comment>
<feature type="transmembrane region" description="Helical" evidence="10">
    <location>
        <begin position="1174"/>
        <end position="1195"/>
    </location>
</feature>
<feature type="transmembrane region" description="Helical" evidence="10">
    <location>
        <begin position="538"/>
        <end position="563"/>
    </location>
</feature>
<comment type="subcellular location">
    <subcellularLocation>
        <location evidence="1">Membrane</location>
        <topology evidence="1">Multi-pass membrane protein</topology>
    </subcellularLocation>
</comment>
<dbReference type="InterPro" id="IPR003593">
    <property type="entry name" value="AAA+_ATPase"/>
</dbReference>
<dbReference type="InterPro" id="IPR027417">
    <property type="entry name" value="P-loop_NTPase"/>
</dbReference>
<evidence type="ECO:0000256" key="5">
    <source>
        <dbReference type="ARBA" id="ARBA00022737"/>
    </source>
</evidence>
<evidence type="ECO:0000256" key="6">
    <source>
        <dbReference type="ARBA" id="ARBA00022741"/>
    </source>
</evidence>
<dbReference type="Proteomes" id="UP000887577">
    <property type="component" value="Unplaced"/>
</dbReference>
<keyword evidence="9 10" id="KW-0472">Membrane</keyword>
<dbReference type="InterPro" id="IPR026082">
    <property type="entry name" value="ABCA"/>
</dbReference>
<dbReference type="PROSITE" id="PS00211">
    <property type="entry name" value="ABC_TRANSPORTER_1"/>
    <property type="match status" value="1"/>
</dbReference>
<dbReference type="SMART" id="SM00382">
    <property type="entry name" value="AAA"/>
    <property type="match status" value="1"/>
</dbReference>
<evidence type="ECO:0000256" key="1">
    <source>
        <dbReference type="ARBA" id="ARBA00004141"/>
    </source>
</evidence>
<evidence type="ECO:0000313" key="13">
    <source>
        <dbReference type="WBParaSite" id="PSU_v2.g1237.t1"/>
    </source>
</evidence>
<evidence type="ECO:0000256" key="10">
    <source>
        <dbReference type="SAM" id="Phobius"/>
    </source>
</evidence>
<dbReference type="PANTHER" id="PTHR19229:SF36">
    <property type="entry name" value="ATP-BINDING CASSETTE SUB-FAMILY A MEMBER 2"/>
    <property type="match status" value="1"/>
</dbReference>
<evidence type="ECO:0000256" key="4">
    <source>
        <dbReference type="ARBA" id="ARBA00022692"/>
    </source>
</evidence>
<evidence type="ECO:0000256" key="2">
    <source>
        <dbReference type="ARBA" id="ARBA00008869"/>
    </source>
</evidence>
<dbReference type="InterPro" id="IPR003439">
    <property type="entry name" value="ABC_transporter-like_ATP-bd"/>
</dbReference>
<dbReference type="Pfam" id="PF12698">
    <property type="entry name" value="ABC2_membrane_3"/>
    <property type="match status" value="1"/>
</dbReference>
<feature type="transmembrane region" description="Helical" evidence="10">
    <location>
        <begin position="676"/>
        <end position="694"/>
    </location>
</feature>
<dbReference type="SUPFAM" id="SSF52540">
    <property type="entry name" value="P-loop containing nucleoside triphosphate hydrolases"/>
    <property type="match status" value="1"/>
</dbReference>
<dbReference type="GO" id="GO:0016020">
    <property type="term" value="C:membrane"/>
    <property type="evidence" value="ECO:0007669"/>
    <property type="project" value="UniProtKB-SubCell"/>
</dbReference>
<dbReference type="Pfam" id="PF00005">
    <property type="entry name" value="ABC_tran"/>
    <property type="match status" value="1"/>
</dbReference>
<evidence type="ECO:0000256" key="9">
    <source>
        <dbReference type="ARBA" id="ARBA00023136"/>
    </source>
</evidence>
<feature type="transmembrane region" description="Helical" evidence="10">
    <location>
        <begin position="599"/>
        <end position="619"/>
    </location>
</feature>